<gene>
    <name evidence="1" type="ORF">C7I55_01625</name>
</gene>
<name>A0A2P7QYR3_9SPHN</name>
<dbReference type="EMBL" id="PXYI01000001">
    <property type="protein sequence ID" value="PSJ43112.1"/>
    <property type="molecule type" value="Genomic_DNA"/>
</dbReference>
<dbReference type="AlphaFoldDB" id="A0A2P7QYR3"/>
<protein>
    <recommendedName>
        <fullName evidence="3">Translation initiation factor 2</fullName>
    </recommendedName>
</protein>
<comment type="caution">
    <text evidence="1">The sequence shown here is derived from an EMBL/GenBank/DDBJ whole genome shotgun (WGS) entry which is preliminary data.</text>
</comment>
<keyword evidence="2" id="KW-1185">Reference proteome</keyword>
<evidence type="ECO:0000313" key="2">
    <source>
        <dbReference type="Proteomes" id="UP000241167"/>
    </source>
</evidence>
<dbReference type="Proteomes" id="UP000241167">
    <property type="component" value="Unassembled WGS sequence"/>
</dbReference>
<accession>A0A2P7QYR3</accession>
<sequence length="166" mass="17177">MIMLAAAAAVNLGGCATVVNGTKTDYKTQTRPEGASVRFSNGKTCTTPCEIELRRKDDLRADITLAGHKPTYVLIQSKLGGSTFGNILLGGGVGAVVDGANGASNRLHPAPLIVRLAPEGSDEGAVLLDREGKVMKTVKAHNDSVRVDVAKTVGPRLAGLEGSDPE</sequence>
<reference evidence="1 2" key="1">
    <citation type="submission" date="2018-03" db="EMBL/GenBank/DDBJ databases">
        <title>The draft genome of Sphingosinicella sp. GL-C-18.</title>
        <authorList>
            <person name="Liu L."/>
            <person name="Li L."/>
            <person name="Liang L."/>
            <person name="Zhang X."/>
            <person name="Wang T."/>
        </authorList>
    </citation>
    <scope>NUCLEOTIDE SEQUENCE [LARGE SCALE GENOMIC DNA]</scope>
    <source>
        <strain evidence="1 2">GL-C-18</strain>
    </source>
</reference>
<evidence type="ECO:0000313" key="1">
    <source>
        <dbReference type="EMBL" id="PSJ43112.1"/>
    </source>
</evidence>
<organism evidence="1 2">
    <name type="scientific">Allosphingosinicella deserti</name>
    <dbReference type="NCBI Taxonomy" id="2116704"/>
    <lineage>
        <taxon>Bacteria</taxon>
        <taxon>Pseudomonadati</taxon>
        <taxon>Pseudomonadota</taxon>
        <taxon>Alphaproteobacteria</taxon>
        <taxon>Sphingomonadales</taxon>
        <taxon>Sphingomonadaceae</taxon>
        <taxon>Allosphingosinicella</taxon>
    </lineage>
</organism>
<proteinExistence type="predicted"/>
<evidence type="ECO:0008006" key="3">
    <source>
        <dbReference type="Google" id="ProtNLM"/>
    </source>
</evidence>